<dbReference type="InterPro" id="IPR050194">
    <property type="entry name" value="Glycosyltransferase_grp1"/>
</dbReference>
<feature type="domain" description="Glycosyltransferase subfamily 4-like N-terminal" evidence="2">
    <location>
        <begin position="16"/>
        <end position="202"/>
    </location>
</feature>
<dbReference type="RefSeq" id="WP_168147115.1">
    <property type="nucleotide sequence ID" value="NZ_JAAVXB010000002.1"/>
</dbReference>
<protein>
    <submittedName>
        <fullName evidence="3">Glycosyltransferase family 4 protein</fullName>
    </submittedName>
</protein>
<dbReference type="PANTHER" id="PTHR45947:SF13">
    <property type="entry name" value="TRANSFERASE"/>
    <property type="match status" value="1"/>
</dbReference>
<dbReference type="GO" id="GO:0016757">
    <property type="term" value="F:glycosyltransferase activity"/>
    <property type="evidence" value="ECO:0007669"/>
    <property type="project" value="InterPro"/>
</dbReference>
<dbReference type="InterPro" id="IPR028098">
    <property type="entry name" value="Glyco_trans_4-like_N"/>
</dbReference>
<keyword evidence="4" id="KW-1185">Reference proteome</keyword>
<feature type="domain" description="Glycosyl transferase family 1" evidence="1">
    <location>
        <begin position="220"/>
        <end position="356"/>
    </location>
</feature>
<proteinExistence type="predicted"/>
<dbReference type="Gene3D" id="3.40.50.2000">
    <property type="entry name" value="Glycogen Phosphorylase B"/>
    <property type="match status" value="2"/>
</dbReference>
<dbReference type="PANTHER" id="PTHR45947">
    <property type="entry name" value="SULFOQUINOVOSYL TRANSFERASE SQD2"/>
    <property type="match status" value="1"/>
</dbReference>
<dbReference type="SUPFAM" id="SSF53756">
    <property type="entry name" value="UDP-Glycosyltransferase/glycogen phosphorylase"/>
    <property type="match status" value="1"/>
</dbReference>
<name>A0A970B5N2_9GAMM</name>
<comment type="caution">
    <text evidence="3">The sequence shown here is derived from an EMBL/GenBank/DDBJ whole genome shotgun (WGS) entry which is preliminary data.</text>
</comment>
<dbReference type="EMBL" id="JAAVXB010000002">
    <property type="protein sequence ID" value="NKF21893.1"/>
    <property type="molecule type" value="Genomic_DNA"/>
</dbReference>
<dbReference type="AlphaFoldDB" id="A0A970B5N2"/>
<dbReference type="Pfam" id="PF13579">
    <property type="entry name" value="Glyco_trans_4_4"/>
    <property type="match status" value="1"/>
</dbReference>
<organism evidence="3 4">
    <name type="scientific">Solimonas marina</name>
    <dbReference type="NCBI Taxonomy" id="2714601"/>
    <lineage>
        <taxon>Bacteria</taxon>
        <taxon>Pseudomonadati</taxon>
        <taxon>Pseudomonadota</taxon>
        <taxon>Gammaproteobacteria</taxon>
        <taxon>Nevskiales</taxon>
        <taxon>Nevskiaceae</taxon>
        <taxon>Solimonas</taxon>
    </lineage>
</organism>
<dbReference type="Pfam" id="PF00534">
    <property type="entry name" value="Glycos_transf_1"/>
    <property type="match status" value="1"/>
</dbReference>
<gene>
    <name evidence="3" type="ORF">G7Y82_06150</name>
</gene>
<evidence type="ECO:0000259" key="2">
    <source>
        <dbReference type="Pfam" id="PF13579"/>
    </source>
</evidence>
<evidence type="ECO:0000259" key="1">
    <source>
        <dbReference type="Pfam" id="PF00534"/>
    </source>
</evidence>
<accession>A0A970B5N2</accession>
<dbReference type="Proteomes" id="UP000653472">
    <property type="component" value="Unassembled WGS sequence"/>
</dbReference>
<dbReference type="CDD" id="cd03823">
    <property type="entry name" value="GT4_ExpE7-like"/>
    <property type="match status" value="1"/>
</dbReference>
<evidence type="ECO:0000313" key="3">
    <source>
        <dbReference type="EMBL" id="NKF21893.1"/>
    </source>
</evidence>
<evidence type="ECO:0000313" key="4">
    <source>
        <dbReference type="Proteomes" id="UP000653472"/>
    </source>
</evidence>
<reference evidence="3" key="1">
    <citation type="submission" date="2020-03" db="EMBL/GenBank/DDBJ databases">
        <title>Solimonas marina sp. nov., isolated from deep seawater of the Pacific Ocean.</title>
        <authorList>
            <person name="Liu X."/>
            <person name="Lai Q."/>
            <person name="Sun F."/>
            <person name="Gai Y."/>
            <person name="Li G."/>
            <person name="Shao Z."/>
        </authorList>
    </citation>
    <scope>NUCLEOTIDE SEQUENCE</scope>
    <source>
        <strain evidence="3">C16B3</strain>
    </source>
</reference>
<dbReference type="InterPro" id="IPR001296">
    <property type="entry name" value="Glyco_trans_1"/>
</dbReference>
<sequence length="393" mass="43500">MKIAILNNLYAPYQKGGAELSVEMLARGLVRHGDDVSVVTLHESDRITQEERDGVSVWRLPLRNIYWPFGDTKATQTERLRWHLSDIYNRTAARDINEVLSAISPDIVHTNNLSGFSVSAWKAAKHRKIPLVHTARDYYLLHPNSTLFTNGTIQNEAGFTARAWSLVKKLRSSHVAHFVGISQYVVDIHRRNGYFPTASTSVIFNSVEMPAAAPRSAFVAGTQPTYGYIGRLDPSKGLGVLLDAIRQFPTSRLLIAGSGNPEYVSHLKNSPPANVEFLGRKSPTDFFSMIDILIVPSTWAEPLGRVVLEAYAHGVPVVASRIGGLADVVWEGETGVQFELTSTHSSKSLSDGIKRIAAMDFPVMSRLCLKHAALFTIDAVSQSYQRVFQELVE</sequence>